<keyword evidence="4" id="KW-1185">Reference proteome</keyword>
<evidence type="ECO:0000313" key="3">
    <source>
        <dbReference type="EMBL" id="KAF0745715.1"/>
    </source>
</evidence>
<dbReference type="PANTHER" id="PTHR13261:SF0">
    <property type="entry name" value="BRCA2 AND CDKN1A-INTERACTING PROTEIN"/>
    <property type="match status" value="1"/>
</dbReference>
<dbReference type="Proteomes" id="UP000481153">
    <property type="component" value="Unassembled WGS sequence"/>
</dbReference>
<evidence type="ECO:0000256" key="2">
    <source>
        <dbReference type="SAM" id="MobiDB-lite"/>
    </source>
</evidence>
<name>A0A6G0XYT1_9STRA</name>
<feature type="compositionally biased region" description="Basic and acidic residues" evidence="2">
    <location>
        <begin position="1"/>
        <end position="13"/>
    </location>
</feature>
<protein>
    <recommendedName>
        <fullName evidence="5">BCCIP family protein</fullName>
    </recommendedName>
</protein>
<dbReference type="VEuPathDB" id="FungiDB:AeMF1_015447"/>
<dbReference type="GO" id="GO:0005634">
    <property type="term" value="C:nucleus"/>
    <property type="evidence" value="ECO:0007669"/>
    <property type="project" value="TreeGrafter"/>
</dbReference>
<dbReference type="PANTHER" id="PTHR13261">
    <property type="entry name" value="BRCA2 AND CDKN1A INTERACTING PROTEIN"/>
    <property type="match status" value="1"/>
</dbReference>
<evidence type="ECO:0000313" key="4">
    <source>
        <dbReference type="Proteomes" id="UP000481153"/>
    </source>
</evidence>
<dbReference type="EMBL" id="VJMJ01000001">
    <property type="protein sequence ID" value="KAF0745715.1"/>
    <property type="molecule type" value="Genomic_DNA"/>
</dbReference>
<sequence length="278" mass="30769">MSKRNVGEIHDDSMGESSGDEEEDIVLKSNGDQKESVEVDFVFTDPCEENYHSVKQLVNNFLPSTSLDTSNLANLVVNQVSTGSMVCCEGETDVFGFITALSLARYQAEPSIRQIVALVQEKCPSDLKAKLQNILSTKSVGLVLNRRMINLPYQLVPHLHHALQQDIDWAIQNEPDQAIKDSFRFDYFLMLAGVQIDNSAAKKPAGKKVKGEYAEPSIKSFDNFEEEFLEAEAELSFTFSTQNVLKEGAGISTEITVLLVERQKHNGTIASMTAMLAA</sequence>
<organism evidence="3 4">
    <name type="scientific">Aphanomyces euteiches</name>
    <dbReference type="NCBI Taxonomy" id="100861"/>
    <lineage>
        <taxon>Eukaryota</taxon>
        <taxon>Sar</taxon>
        <taxon>Stramenopiles</taxon>
        <taxon>Oomycota</taxon>
        <taxon>Saprolegniomycetes</taxon>
        <taxon>Saprolegniales</taxon>
        <taxon>Verrucalvaceae</taxon>
        <taxon>Aphanomyces</taxon>
    </lineage>
</organism>
<reference evidence="3 4" key="1">
    <citation type="submission" date="2019-07" db="EMBL/GenBank/DDBJ databases">
        <title>Genomics analysis of Aphanomyces spp. identifies a new class of oomycete effector associated with host adaptation.</title>
        <authorList>
            <person name="Gaulin E."/>
        </authorList>
    </citation>
    <scope>NUCLEOTIDE SEQUENCE [LARGE SCALE GENOMIC DNA]</scope>
    <source>
        <strain evidence="3 4">ATCC 201684</strain>
    </source>
</reference>
<evidence type="ECO:0008006" key="5">
    <source>
        <dbReference type="Google" id="ProtNLM"/>
    </source>
</evidence>
<comment type="caution">
    <text evidence="3">The sequence shown here is derived from an EMBL/GenBank/DDBJ whole genome shotgun (WGS) entry which is preliminary data.</text>
</comment>
<proteinExistence type="inferred from homology"/>
<dbReference type="AlphaFoldDB" id="A0A6G0XYT1"/>
<comment type="similarity">
    <text evidence="1">Belongs to the BCP1 family.</text>
</comment>
<dbReference type="Pfam" id="PF13862">
    <property type="entry name" value="BCCIP"/>
    <property type="match status" value="1"/>
</dbReference>
<dbReference type="InterPro" id="IPR025602">
    <property type="entry name" value="BCP1_family"/>
</dbReference>
<gene>
    <name evidence="3" type="ORF">Ae201684_000164</name>
</gene>
<feature type="region of interest" description="Disordered" evidence="2">
    <location>
        <begin position="1"/>
        <end position="31"/>
    </location>
</feature>
<evidence type="ECO:0000256" key="1">
    <source>
        <dbReference type="ARBA" id="ARBA00006781"/>
    </source>
</evidence>
<accession>A0A6G0XYT1</accession>